<sequence length="180" mass="20960">MYATSAQPLMEHPEHYLLGRTDSDITLDAPEHLRLAVQRMVEQARRSLWLTSRHLDPAIFDDPAVVEPLSRLARHSRHVDIRILIQDSDPLRGTSHRLIHLAQRLSSRVHVRRMGEPDRRSVVEAFLIADRQGLIHQPQALRYQAVANFHTPRRSRLMGEQFMTHWDAGEPDPHLRRLHL</sequence>
<dbReference type="InterPro" id="IPR057691">
    <property type="entry name" value="DUF7931"/>
</dbReference>
<dbReference type="EMBL" id="FOAA01000001">
    <property type="protein sequence ID" value="SEK20522.1"/>
    <property type="molecule type" value="Genomic_DNA"/>
</dbReference>
<dbReference type="SUPFAM" id="SSF56024">
    <property type="entry name" value="Phospholipase D/nuclease"/>
    <property type="match status" value="1"/>
</dbReference>
<evidence type="ECO:0000259" key="1">
    <source>
        <dbReference type="Pfam" id="PF25559"/>
    </source>
</evidence>
<accession>A0A1H7F827</accession>
<proteinExistence type="predicted"/>
<dbReference type="OrthoDB" id="6080223at2"/>
<dbReference type="Proteomes" id="UP000199256">
    <property type="component" value="Unassembled WGS sequence"/>
</dbReference>
<organism evidence="2 3">
    <name type="scientific">Ectothiorhodospira marina</name>
    <dbReference type="NCBI Taxonomy" id="1396821"/>
    <lineage>
        <taxon>Bacteria</taxon>
        <taxon>Pseudomonadati</taxon>
        <taxon>Pseudomonadota</taxon>
        <taxon>Gammaproteobacteria</taxon>
        <taxon>Chromatiales</taxon>
        <taxon>Ectothiorhodospiraceae</taxon>
        <taxon>Ectothiorhodospira</taxon>
    </lineage>
</organism>
<gene>
    <name evidence="2" type="ORF">SAMN05444515_10199</name>
</gene>
<feature type="domain" description="DUF7931" evidence="1">
    <location>
        <begin position="31"/>
        <end position="178"/>
    </location>
</feature>
<dbReference type="STRING" id="1396821.SAMN05444515_10199"/>
<protein>
    <recommendedName>
        <fullName evidence="1">DUF7931 domain-containing protein</fullName>
    </recommendedName>
</protein>
<dbReference type="Pfam" id="PF25559">
    <property type="entry name" value="DUF7931"/>
    <property type="match status" value="1"/>
</dbReference>
<reference evidence="3" key="1">
    <citation type="submission" date="2016-10" db="EMBL/GenBank/DDBJ databases">
        <authorList>
            <person name="Varghese N."/>
            <person name="Submissions S."/>
        </authorList>
    </citation>
    <scope>NUCLEOTIDE SEQUENCE [LARGE SCALE GENOMIC DNA]</scope>
    <source>
        <strain evidence="3">DSM 241</strain>
    </source>
</reference>
<dbReference type="AlphaFoldDB" id="A0A1H7F827"/>
<evidence type="ECO:0000313" key="2">
    <source>
        <dbReference type="EMBL" id="SEK20522.1"/>
    </source>
</evidence>
<keyword evidence="3" id="KW-1185">Reference proteome</keyword>
<evidence type="ECO:0000313" key="3">
    <source>
        <dbReference type="Proteomes" id="UP000199256"/>
    </source>
</evidence>
<name>A0A1H7F827_9GAMM</name>
<dbReference type="RefSeq" id="WP_143050388.1">
    <property type="nucleotide sequence ID" value="NZ_FOAA01000001.1"/>
</dbReference>